<dbReference type="GO" id="GO:0051996">
    <property type="term" value="F:squalene synthase [NAD(P)H] activity"/>
    <property type="evidence" value="ECO:0007669"/>
    <property type="project" value="InterPro"/>
</dbReference>
<accession>G2LDC9</accession>
<name>G2LDC9_CHLTF</name>
<dbReference type="Pfam" id="PF00494">
    <property type="entry name" value="SQS_PSY"/>
    <property type="match status" value="1"/>
</dbReference>
<sequence length="319" mass="35979">MRLDTGSVAALDPFAGQVRVQAPAPAAVAAGYAYCREVTRTHAKSFYFCTQTLPKRKRPAIYAIYALCRQIDDLVDTNRQANPTAVALAIEAWAQALRDVYAGRPFPAHPVLVAWYDFLPQFPVKLEHPLELMQGCLMDARTEGPVRFERFDDLYTYAYRVASLVGLMTSEVFGYADSSALQYAVALGIAFQLTNILRDVGEDARRNRIYLPLEDLRRFGCTEEMILQGRLTPEVVALLKFEICRARDFYREAECGIRLLSPDSRFTVFLSSRLYGGILRDIERHGYDVFSRRAHLSLGAKLWAVPPLWVQARLGGILT</sequence>
<dbReference type="EMBL" id="CP002514">
    <property type="protein sequence ID" value="AEP11989.1"/>
    <property type="molecule type" value="Genomic_DNA"/>
</dbReference>
<dbReference type="SFLD" id="SFLDS00005">
    <property type="entry name" value="Isoprenoid_Synthase_Type_I"/>
    <property type="match status" value="1"/>
</dbReference>
<dbReference type="CDD" id="cd00683">
    <property type="entry name" value="Trans_IPPS_HH"/>
    <property type="match status" value="1"/>
</dbReference>
<dbReference type="EC" id="2.5.1.32" evidence="2"/>
<evidence type="ECO:0000256" key="1">
    <source>
        <dbReference type="ARBA" id="ARBA00022679"/>
    </source>
</evidence>
<dbReference type="InterPro" id="IPR002060">
    <property type="entry name" value="Squ/phyt_synthse"/>
</dbReference>
<dbReference type="SFLD" id="SFLDG01018">
    <property type="entry name" value="Squalene/Phytoene_Synthase_Lik"/>
    <property type="match status" value="1"/>
</dbReference>
<dbReference type="RefSeq" id="WP_014099727.1">
    <property type="nucleotide sequence ID" value="NC_016024.1"/>
</dbReference>
<dbReference type="KEGG" id="ctm:Cabther_A1235"/>
<dbReference type="PANTHER" id="PTHR31480">
    <property type="entry name" value="BIFUNCTIONAL LYCOPENE CYCLASE/PHYTOENE SYNTHASE"/>
    <property type="match status" value="1"/>
</dbReference>
<dbReference type="STRING" id="981222.Cabther_A1235"/>
<dbReference type="GO" id="GO:0004311">
    <property type="term" value="F:geranylgeranyl diphosphate synthase activity"/>
    <property type="evidence" value="ECO:0007669"/>
    <property type="project" value="InterPro"/>
</dbReference>
<dbReference type="Gene3D" id="1.10.600.10">
    <property type="entry name" value="Farnesyl Diphosphate Synthase"/>
    <property type="match status" value="1"/>
</dbReference>
<evidence type="ECO:0000313" key="3">
    <source>
        <dbReference type="Proteomes" id="UP000006791"/>
    </source>
</evidence>
<dbReference type="AlphaFoldDB" id="G2LDC9"/>
<dbReference type="InterPro" id="IPR008949">
    <property type="entry name" value="Isoprenoid_synthase_dom_sf"/>
</dbReference>
<dbReference type="HOGENOM" id="CLU_037269_1_3_0"/>
<dbReference type="InterPro" id="IPR044843">
    <property type="entry name" value="Trans_IPPS_bact-type"/>
</dbReference>
<keyword evidence="3" id="KW-1185">Reference proteome</keyword>
<evidence type="ECO:0000313" key="2">
    <source>
        <dbReference type="EMBL" id="AEP11989.1"/>
    </source>
</evidence>
<dbReference type="OrthoDB" id="9787280at2"/>
<protein>
    <submittedName>
        <fullName evidence="2">Phytoene/squalene synthetase</fullName>
        <ecNumber evidence="2">2.5.1.32</ecNumber>
    </submittedName>
</protein>
<gene>
    <name evidence="2" type="ordered locus">Cabther_A1235</name>
</gene>
<dbReference type="GO" id="GO:0016117">
    <property type="term" value="P:carotenoid biosynthetic process"/>
    <property type="evidence" value="ECO:0007669"/>
    <property type="project" value="UniProtKB-ARBA"/>
</dbReference>
<organism evidence="2 3">
    <name type="scientific">Chloracidobacterium thermophilum (strain B)</name>
    <dbReference type="NCBI Taxonomy" id="981222"/>
    <lineage>
        <taxon>Bacteria</taxon>
        <taxon>Pseudomonadati</taxon>
        <taxon>Acidobacteriota</taxon>
        <taxon>Terriglobia</taxon>
        <taxon>Terriglobales</taxon>
        <taxon>Acidobacteriaceae</taxon>
        <taxon>Chloracidobacterium</taxon>
    </lineage>
</organism>
<keyword evidence="1 2" id="KW-0808">Transferase</keyword>
<dbReference type="InterPro" id="IPR033904">
    <property type="entry name" value="Trans_IPPS_HH"/>
</dbReference>
<dbReference type="Proteomes" id="UP000006791">
    <property type="component" value="Chromosome 1"/>
</dbReference>
<proteinExistence type="predicted"/>
<dbReference type="SFLD" id="SFLDG01212">
    <property type="entry name" value="Phytoene_synthase_like"/>
    <property type="match status" value="1"/>
</dbReference>
<dbReference type="PROSITE" id="PS01045">
    <property type="entry name" value="SQUALEN_PHYTOEN_SYN_2"/>
    <property type="match status" value="1"/>
</dbReference>
<reference evidence="2 3" key="1">
    <citation type="journal article" date="2012" name="Environ. Microbiol.">
        <title>Complete genome of Candidatus Chloracidobacterium thermophilum, a chlorophyll-based photoheterotroph belonging to the phylum Acidobacteria.</title>
        <authorList>
            <person name="Garcia Costas A.M."/>
            <person name="Liu Z."/>
            <person name="Tomsho L.P."/>
            <person name="Schuster S.C."/>
            <person name="Ward D.M."/>
            <person name="Bryant D.A."/>
        </authorList>
    </citation>
    <scope>NUCLEOTIDE SEQUENCE [LARGE SCALE GENOMIC DNA]</scope>
    <source>
        <strain evidence="2 3">B</strain>
    </source>
</reference>
<dbReference type="InterPro" id="IPR019845">
    <property type="entry name" value="Squalene/phytoene_synthase_CS"/>
</dbReference>
<dbReference type="SUPFAM" id="SSF48576">
    <property type="entry name" value="Terpenoid synthases"/>
    <property type="match status" value="1"/>
</dbReference>